<keyword evidence="1" id="KW-1133">Transmembrane helix</keyword>
<feature type="non-terminal residue" evidence="2">
    <location>
        <position position="238"/>
    </location>
</feature>
<sequence length="238" mass="24737">AIGTLSGTQLLGAAAGITAVGAALAILGAGGLVSGIARGIGNLFADDPIGQFIELGKVAPGISNMAEEMRNFGGTVDAFVDALEDLDGTFVETQMSIIAEAFKTLEAALNEISWINLAKLAAFKFIDKITGAKSKADAVTDDAVTADDVTAQAGGPQAVITAKAAQKQLPDNFKATYSQFKLAQNDPETYDKFQELRGQKEEEYMAQGGTRLGAETRAERDALKVFAPKIAEAGAGTF</sequence>
<name>A0A383D0H1_9ZZZZ</name>
<evidence type="ECO:0000313" key="2">
    <source>
        <dbReference type="EMBL" id="SVE37753.1"/>
    </source>
</evidence>
<dbReference type="AlphaFoldDB" id="A0A383D0H1"/>
<feature type="transmembrane region" description="Helical" evidence="1">
    <location>
        <begin position="12"/>
        <end position="33"/>
    </location>
</feature>
<organism evidence="2">
    <name type="scientific">marine metagenome</name>
    <dbReference type="NCBI Taxonomy" id="408172"/>
    <lineage>
        <taxon>unclassified sequences</taxon>
        <taxon>metagenomes</taxon>
        <taxon>ecological metagenomes</taxon>
    </lineage>
</organism>
<keyword evidence="1" id="KW-0472">Membrane</keyword>
<evidence type="ECO:0000256" key="1">
    <source>
        <dbReference type="SAM" id="Phobius"/>
    </source>
</evidence>
<feature type="non-terminal residue" evidence="2">
    <location>
        <position position="1"/>
    </location>
</feature>
<keyword evidence="1" id="KW-0812">Transmembrane</keyword>
<reference evidence="2" key="1">
    <citation type="submission" date="2018-05" db="EMBL/GenBank/DDBJ databases">
        <authorList>
            <person name="Lanie J.A."/>
            <person name="Ng W.-L."/>
            <person name="Kazmierczak K.M."/>
            <person name="Andrzejewski T.M."/>
            <person name="Davidsen T.M."/>
            <person name="Wayne K.J."/>
            <person name="Tettelin H."/>
            <person name="Glass J.I."/>
            <person name="Rusch D."/>
            <person name="Podicherti R."/>
            <person name="Tsui H.-C.T."/>
            <person name="Winkler M.E."/>
        </authorList>
    </citation>
    <scope>NUCLEOTIDE SEQUENCE</scope>
</reference>
<proteinExistence type="predicted"/>
<dbReference type="EMBL" id="UINC01213123">
    <property type="protein sequence ID" value="SVE37753.1"/>
    <property type="molecule type" value="Genomic_DNA"/>
</dbReference>
<accession>A0A383D0H1</accession>
<protein>
    <submittedName>
        <fullName evidence="2">Uncharacterized protein</fullName>
    </submittedName>
</protein>
<gene>
    <name evidence="2" type="ORF">METZ01_LOCUS490607</name>
</gene>